<dbReference type="RefSeq" id="WP_235065939.1">
    <property type="nucleotide sequence ID" value="NZ_CP049802.1"/>
</dbReference>
<gene>
    <name evidence="1" type="ORF">G8J23_04440</name>
</gene>
<evidence type="ECO:0000313" key="1">
    <source>
        <dbReference type="EMBL" id="MCG6225262.1"/>
    </source>
</evidence>
<proteinExistence type="predicted"/>
<keyword evidence="2" id="KW-1185">Reference proteome</keyword>
<dbReference type="EMBL" id="JAANHJ010000001">
    <property type="protein sequence ID" value="MCG6225262.1"/>
    <property type="molecule type" value="Genomic_DNA"/>
</dbReference>
<accession>A0ABS9NET0</accession>
<organism evidence="1 2">
    <name type="scientific">Staphylococcus warneri</name>
    <dbReference type="NCBI Taxonomy" id="1292"/>
    <lineage>
        <taxon>Bacteria</taxon>
        <taxon>Bacillati</taxon>
        <taxon>Bacillota</taxon>
        <taxon>Bacilli</taxon>
        <taxon>Bacillales</taxon>
        <taxon>Staphylococcaceae</taxon>
        <taxon>Staphylococcus</taxon>
    </lineage>
</organism>
<sequence>MSYTIVSPLEGEYALGYDEQKQLVIFKPLYDNSKINYANASGLSSSSVTYKQGSIVRGAFEKFSNDEGIDIVLDNDKNFYIGNTKDKNILVVNGKDSLGFGISIKQPSNNKDNINKLVQLAKNKEVHSIQCYVTSIGMDNSTINLINKIELISINTK</sequence>
<reference evidence="1 2" key="1">
    <citation type="submission" date="2020-03" db="EMBL/GenBank/DDBJ databases">
        <title>Comparative genetics of Staphylococcus warneri persistents from caprine mastitis.</title>
        <authorList>
            <person name="Franca C.A."/>
            <person name="Rosa D.S."/>
            <person name="Silva A."/>
            <person name="Rodrigues D.L.N."/>
            <person name="Santos R.G."/>
            <person name="Castillo R.E.H."/>
            <person name="Moreira M.A.S."/>
            <person name="Lima M.C."/>
            <person name="Gouveia G.V."/>
            <person name="Gouveia J.J.S."/>
            <person name="Souza R.F.S."/>
            <person name="Bertram B."/>
            <person name="Azevedo V."/>
            <person name="Costa M."/>
        </authorList>
    </citation>
    <scope>NUCLEOTIDE SEQUENCE [LARGE SCALE GENOMIC DNA]</scope>
    <source>
        <strain evidence="1 2">Cap 9.2</strain>
    </source>
</reference>
<evidence type="ECO:0000313" key="2">
    <source>
        <dbReference type="Proteomes" id="UP000814367"/>
    </source>
</evidence>
<comment type="caution">
    <text evidence="1">The sequence shown here is derived from an EMBL/GenBank/DDBJ whole genome shotgun (WGS) entry which is preliminary data.</text>
</comment>
<name>A0ABS9NET0_STAWA</name>
<dbReference type="Proteomes" id="UP000814367">
    <property type="component" value="Unassembled WGS sequence"/>
</dbReference>
<protein>
    <submittedName>
        <fullName evidence="1">Uncharacterized protein</fullName>
    </submittedName>
</protein>